<dbReference type="Gene3D" id="3.50.50.60">
    <property type="entry name" value="FAD/NAD(P)-binding domain"/>
    <property type="match status" value="1"/>
</dbReference>
<dbReference type="PRINTS" id="PR00411">
    <property type="entry name" value="PNDRDTASEI"/>
</dbReference>
<evidence type="ECO:0000313" key="2">
    <source>
        <dbReference type="EMBL" id="MCM8749085.1"/>
    </source>
</evidence>
<name>A0AA42BAX4_9BACT</name>
<dbReference type="InterPro" id="IPR050982">
    <property type="entry name" value="Auxin_biosynth/cation_transpt"/>
</dbReference>
<dbReference type="Pfam" id="PF13738">
    <property type="entry name" value="Pyr_redox_3"/>
    <property type="match status" value="1"/>
</dbReference>
<dbReference type="EMBL" id="JAMSLR010000004">
    <property type="protein sequence ID" value="MCM8749085.1"/>
    <property type="molecule type" value="Genomic_DNA"/>
</dbReference>
<dbReference type="PANTHER" id="PTHR43539">
    <property type="entry name" value="FLAVIN-BINDING MONOOXYGENASE-LIKE PROTEIN (AFU_ORTHOLOGUE AFUA_4G09220)"/>
    <property type="match status" value="1"/>
</dbReference>
<keyword evidence="1" id="KW-0560">Oxidoreductase</keyword>
<gene>
    <name evidence="2" type="ORF">NET02_08010</name>
</gene>
<reference evidence="2" key="1">
    <citation type="submission" date="2022-06" db="EMBL/GenBank/DDBJ databases">
        <title>CFH 74404 Thermomicrobiaceae sp.</title>
        <authorList>
            <person name="Ming H."/>
            <person name="Li W.-J."/>
            <person name="Zhao Z."/>
        </authorList>
    </citation>
    <scope>NUCLEOTIDE SEQUENCE</scope>
    <source>
        <strain evidence="2">CFH 74404</strain>
    </source>
</reference>
<protein>
    <submittedName>
        <fullName evidence="2">NAD(P)-binding domain-containing protein</fullName>
    </submittedName>
</protein>
<dbReference type="PRINTS" id="PR00368">
    <property type="entry name" value="FADPNR"/>
</dbReference>
<evidence type="ECO:0000256" key="1">
    <source>
        <dbReference type="ARBA" id="ARBA00023002"/>
    </source>
</evidence>
<dbReference type="SUPFAM" id="SSF51905">
    <property type="entry name" value="FAD/NAD(P)-binding domain"/>
    <property type="match status" value="1"/>
</dbReference>
<keyword evidence="3" id="KW-1185">Reference proteome</keyword>
<evidence type="ECO:0000313" key="3">
    <source>
        <dbReference type="Proteomes" id="UP001165306"/>
    </source>
</evidence>
<organism evidence="2 3">
    <name type="scientific">Thermalbibacter longus</name>
    <dbReference type="NCBI Taxonomy" id="2951981"/>
    <lineage>
        <taxon>Bacteria</taxon>
        <taxon>Pseudomonadati</taxon>
        <taxon>Thermomicrobiota</taxon>
        <taxon>Thermomicrobia</taxon>
        <taxon>Thermomicrobiales</taxon>
        <taxon>Thermomicrobiaceae</taxon>
        <taxon>Thermalbibacter</taxon>
    </lineage>
</organism>
<proteinExistence type="predicted"/>
<dbReference type="InterPro" id="IPR036188">
    <property type="entry name" value="FAD/NAD-bd_sf"/>
</dbReference>
<dbReference type="GO" id="GO:0004497">
    <property type="term" value="F:monooxygenase activity"/>
    <property type="evidence" value="ECO:0007669"/>
    <property type="project" value="TreeGrafter"/>
</dbReference>
<dbReference type="Proteomes" id="UP001165306">
    <property type="component" value="Unassembled WGS sequence"/>
</dbReference>
<comment type="caution">
    <text evidence="2">The sequence shown here is derived from an EMBL/GenBank/DDBJ whole genome shotgun (WGS) entry which is preliminary data.</text>
</comment>
<accession>A0AA42BAX4</accession>
<dbReference type="PANTHER" id="PTHR43539:SF78">
    <property type="entry name" value="FLAVIN-CONTAINING MONOOXYGENASE"/>
    <property type="match status" value="1"/>
</dbReference>
<dbReference type="RefSeq" id="WP_284056864.1">
    <property type="nucleotide sequence ID" value="NZ_JAMSLR010000004.1"/>
</dbReference>
<sequence length="450" mass="47991">MANTGSNATRRSSLPVVVIGAGPVGLAAAAHLAARGQSFLLLEAQPAVGWSARQWQHVRLFSPWKYNLDPLAAELLGRTGWVAPLADAHPTGGELVEQYLEPLAAHPAIAPHLRLRHRVLAVARQGRDRLLTTGRSAAPFVVRVETPLGETDILARAVIDASGAVPNPLGASGLPAIGEEAMRHRIFYGIPDVLGQHRARYAGRRVLVVGSGHSAFNVLLDLVQLAAEEPGTSVMWAVRRDSLAGRFGGGERDELPERGRLGQRAQAIVEQGLVKLVTGFRLTRIEETPDGLVAVGEGHSLAPVDEIVAATGFRPDLAPLRELRLSLDPITEAPVELAPLIDPNVHSCGTVPPHGFKELRHPEEGFFLLGLKSYGRAPTFLMRTGYEQARSVVAALTGDWEAAERVELVLPHTGVCSGPVAADGEAACCEPAARPEPVLIRPAVRSRACC</sequence>
<dbReference type="AlphaFoldDB" id="A0AA42BAX4"/>
<dbReference type="GO" id="GO:0050660">
    <property type="term" value="F:flavin adenine dinucleotide binding"/>
    <property type="evidence" value="ECO:0007669"/>
    <property type="project" value="TreeGrafter"/>
</dbReference>